<reference evidence="2 3" key="1">
    <citation type="submission" date="2018-07" db="EMBL/GenBank/DDBJ databases">
        <title>Campylobacter zealandensis sp. nov., isolated from birds and water in New Zealand.</title>
        <authorList>
            <person name="Wilkinson D.A."/>
            <person name="Biggs P.J."/>
            <person name="French N.P."/>
            <person name="Midwinter A.C."/>
        </authorList>
    </citation>
    <scope>NUCLEOTIDE SEQUENCE [LARGE SCALE GENOMIC DNA]</scope>
    <source>
        <strain evidence="2 3">B423b</strain>
    </source>
</reference>
<dbReference type="InterPro" id="IPR008532">
    <property type="entry name" value="NFACT_RNA-bd"/>
</dbReference>
<evidence type="ECO:0000313" key="2">
    <source>
        <dbReference type="EMBL" id="TBR80145.1"/>
    </source>
</evidence>
<proteinExistence type="predicted"/>
<dbReference type="Gene3D" id="2.30.310.10">
    <property type="entry name" value="ibrinogen binding protein from staphylococcus aureus domain"/>
    <property type="match status" value="1"/>
</dbReference>
<dbReference type="Pfam" id="PF05670">
    <property type="entry name" value="NFACT-R_1"/>
    <property type="match status" value="1"/>
</dbReference>
<dbReference type="OrthoDB" id="9766163at2"/>
<dbReference type="EMBL" id="QPGR01000011">
    <property type="protein sequence ID" value="TBR80145.1"/>
    <property type="molecule type" value="Genomic_DNA"/>
</dbReference>
<dbReference type="RefSeq" id="WP_131186727.1">
    <property type="nucleotide sequence ID" value="NZ_QPGR01000011.1"/>
</dbReference>
<organism evidence="2 3">
    <name type="scientific">Campylobacter novaezeelandiae</name>
    <dbReference type="NCBI Taxonomy" id="2267891"/>
    <lineage>
        <taxon>Bacteria</taxon>
        <taxon>Pseudomonadati</taxon>
        <taxon>Campylobacterota</taxon>
        <taxon>Epsilonproteobacteria</taxon>
        <taxon>Campylobacterales</taxon>
        <taxon>Campylobacteraceae</taxon>
        <taxon>Campylobacter</taxon>
    </lineage>
</organism>
<feature type="domain" description="NFACT RNA-binding" evidence="1">
    <location>
        <begin position="337"/>
        <end position="405"/>
    </location>
</feature>
<accession>A0A4Q9JVL2</accession>
<name>A0A4Q9JVL2_9BACT</name>
<comment type="caution">
    <text evidence="2">The sequence shown here is derived from an EMBL/GenBank/DDBJ whole genome shotgun (WGS) entry which is preliminary data.</text>
</comment>
<gene>
    <name evidence="2" type="ORF">DU473_06115</name>
</gene>
<sequence>MKYNELLQIKNFFIDFKKIDFIRRIDDNILELSLDRQKFIIDLNRSLSAIYQAKITVKTYNAPFDFMLKKYFNNAYIKDIEVLENNRILCFYTENQKAYKNYQNKIYFEFTGRNTNAIITDYNNIIIEALRHIDKSFRPIKPNLKLENLKPYEIKEEYKEIKDFKKYFQEQFDNLYQKRLEECKNIKLNTLNKKMQTIKKYLSSLEKEDDLLKEAEDYSFRADVLFANLNNLKEYERKFKLKDFYGKTIFFDLDCNPKQSANIFYKKSKKLKQRAKNISIERSNLLEKLYFYEKLYKLLEKAKDLFELELLLPKKKLNENKKIQKDSNIIDFYFNEFKISVGKNERGNEYLLKNAKKEDLWFHVKDFSSAHVFITSNKQKINEEVVEFAAKLCVNFSNLKSGAYIVDYTKRNFVKVKEKAFVNYINFKSIKIIKE</sequence>
<dbReference type="Pfam" id="PF05833">
    <property type="entry name" value="NFACT_N"/>
    <property type="match status" value="1"/>
</dbReference>
<evidence type="ECO:0000313" key="3">
    <source>
        <dbReference type="Proteomes" id="UP000292583"/>
    </source>
</evidence>
<evidence type="ECO:0000259" key="1">
    <source>
        <dbReference type="Pfam" id="PF05670"/>
    </source>
</evidence>
<dbReference type="AlphaFoldDB" id="A0A4Q9JVL2"/>
<keyword evidence="3" id="KW-1185">Reference proteome</keyword>
<protein>
    <submittedName>
        <fullName evidence="2">DUF814 domain-containing protein</fullName>
    </submittedName>
</protein>
<dbReference type="Proteomes" id="UP000292583">
    <property type="component" value="Unassembled WGS sequence"/>
</dbReference>